<feature type="domain" description="At1g61320/AtMIF1 LRR" evidence="1">
    <location>
        <begin position="1"/>
        <end position="305"/>
    </location>
</feature>
<evidence type="ECO:0000313" key="2">
    <source>
        <dbReference type="EMBL" id="GJN16953.1"/>
    </source>
</evidence>
<accession>A0AAV5E2D3</accession>
<dbReference type="PANTHER" id="PTHR34145">
    <property type="entry name" value="OS02G0105600 PROTEIN"/>
    <property type="match status" value="1"/>
</dbReference>
<sequence length="310" mass="35388">MTKLHLYQVRITGDELRHLIANSFALEHLELSVCHEIICLNIPHWLVRLRYLQVFRCKMLQVVECTAPNLSTFHLFGDPVQLTLCESSKVKNVNVGFSDEFSIICYAINKFPSIVPNLETLTISSAHERVNTPVVADKFLHLKYLKISLRFYDENSLPNYDYLSLASFLDASPVLETFILSVNQAEMKHDSVLEDAYHTRHIRQRKHERLSEVQINGFCSAKSIVDLTCHILENATSLESLTVDTIFNLKADGNISRCSGQKSGECRRLDRNMILEAHKALCVIRTYILKRVPPTVEFNVGEPCSRCHAL</sequence>
<dbReference type="Proteomes" id="UP001054889">
    <property type="component" value="Unassembled WGS sequence"/>
</dbReference>
<reference evidence="2" key="2">
    <citation type="submission" date="2021-12" db="EMBL/GenBank/DDBJ databases">
        <title>Resequencing data analysis of finger millet.</title>
        <authorList>
            <person name="Hatakeyama M."/>
            <person name="Aluri S."/>
            <person name="Balachadran M.T."/>
            <person name="Sivarajan S.R."/>
            <person name="Poveda L."/>
            <person name="Shimizu-Inatsugi R."/>
            <person name="Schlapbach R."/>
            <person name="Sreeman S.M."/>
            <person name="Shimizu K.K."/>
        </authorList>
    </citation>
    <scope>NUCLEOTIDE SEQUENCE</scope>
</reference>
<comment type="caution">
    <text evidence="2">The sequence shown here is derived from an EMBL/GenBank/DDBJ whole genome shotgun (WGS) entry which is preliminary data.</text>
</comment>
<reference evidence="2" key="1">
    <citation type="journal article" date="2018" name="DNA Res.">
        <title>Multiple hybrid de novo genome assembly of finger millet, an orphan allotetraploid crop.</title>
        <authorList>
            <person name="Hatakeyama M."/>
            <person name="Aluri S."/>
            <person name="Balachadran M.T."/>
            <person name="Sivarajan S.R."/>
            <person name="Patrignani A."/>
            <person name="Gruter S."/>
            <person name="Poveda L."/>
            <person name="Shimizu-Inatsugi R."/>
            <person name="Baeten J."/>
            <person name="Francoijs K.J."/>
            <person name="Nataraja K.N."/>
            <person name="Reddy Y.A.N."/>
            <person name="Phadnis S."/>
            <person name="Ravikumar R.L."/>
            <person name="Schlapbach R."/>
            <person name="Sreeman S.M."/>
            <person name="Shimizu K.K."/>
        </authorList>
    </citation>
    <scope>NUCLEOTIDE SEQUENCE</scope>
</reference>
<dbReference type="InterPro" id="IPR055357">
    <property type="entry name" value="LRR_At1g61320_AtMIF1"/>
</dbReference>
<dbReference type="InterPro" id="IPR053772">
    <property type="entry name" value="At1g61320/At1g61330-like"/>
</dbReference>
<dbReference type="InterPro" id="IPR032675">
    <property type="entry name" value="LRR_dom_sf"/>
</dbReference>
<evidence type="ECO:0000313" key="3">
    <source>
        <dbReference type="Proteomes" id="UP001054889"/>
    </source>
</evidence>
<evidence type="ECO:0000259" key="1">
    <source>
        <dbReference type="Pfam" id="PF23622"/>
    </source>
</evidence>
<name>A0AAV5E2D3_ELECO</name>
<protein>
    <recommendedName>
        <fullName evidence="1">At1g61320/AtMIF1 LRR domain-containing protein</fullName>
    </recommendedName>
</protein>
<dbReference type="Pfam" id="PF23622">
    <property type="entry name" value="LRR_At1g61320_AtMIF1"/>
    <property type="match status" value="1"/>
</dbReference>
<dbReference type="EMBL" id="BQKI01000073">
    <property type="protein sequence ID" value="GJN16953.1"/>
    <property type="molecule type" value="Genomic_DNA"/>
</dbReference>
<keyword evidence="3" id="KW-1185">Reference proteome</keyword>
<dbReference type="AlphaFoldDB" id="A0AAV5E2D3"/>
<dbReference type="Gene3D" id="3.80.10.10">
    <property type="entry name" value="Ribonuclease Inhibitor"/>
    <property type="match status" value="1"/>
</dbReference>
<gene>
    <name evidence="2" type="primary">gb03983</name>
    <name evidence="2" type="ORF">PR202_gb03983</name>
</gene>
<proteinExistence type="predicted"/>
<organism evidence="2 3">
    <name type="scientific">Eleusine coracana subsp. coracana</name>
    <dbReference type="NCBI Taxonomy" id="191504"/>
    <lineage>
        <taxon>Eukaryota</taxon>
        <taxon>Viridiplantae</taxon>
        <taxon>Streptophyta</taxon>
        <taxon>Embryophyta</taxon>
        <taxon>Tracheophyta</taxon>
        <taxon>Spermatophyta</taxon>
        <taxon>Magnoliopsida</taxon>
        <taxon>Liliopsida</taxon>
        <taxon>Poales</taxon>
        <taxon>Poaceae</taxon>
        <taxon>PACMAD clade</taxon>
        <taxon>Chloridoideae</taxon>
        <taxon>Cynodonteae</taxon>
        <taxon>Eleusininae</taxon>
        <taxon>Eleusine</taxon>
    </lineage>
</organism>
<dbReference type="SUPFAM" id="SSF52047">
    <property type="entry name" value="RNI-like"/>
    <property type="match status" value="1"/>
</dbReference>
<dbReference type="PANTHER" id="PTHR34145:SF78">
    <property type="entry name" value="FBD DOMAIN-CONTAINING PROTEIN"/>
    <property type="match status" value="1"/>
</dbReference>